<evidence type="ECO:0000313" key="5">
    <source>
        <dbReference type="Proteomes" id="UP000318538"/>
    </source>
</evidence>
<dbReference type="PANTHER" id="PTHR42736">
    <property type="entry name" value="PROTEIN-GLUTAMINE GAMMA-GLUTAMYLTRANSFERASE"/>
    <property type="match status" value="1"/>
</dbReference>
<proteinExistence type="predicted"/>
<dbReference type="AlphaFoldDB" id="A0A517NH60"/>
<dbReference type="SMART" id="SM00460">
    <property type="entry name" value="TGc"/>
    <property type="match status" value="1"/>
</dbReference>
<feature type="transmembrane region" description="Helical" evidence="2">
    <location>
        <begin position="146"/>
        <end position="165"/>
    </location>
</feature>
<dbReference type="InterPro" id="IPR052901">
    <property type="entry name" value="Bact_TGase-like"/>
</dbReference>
<evidence type="ECO:0000313" key="4">
    <source>
        <dbReference type="EMBL" id="QDT06418.1"/>
    </source>
</evidence>
<dbReference type="Gene3D" id="3.10.620.30">
    <property type="match status" value="1"/>
</dbReference>
<dbReference type="GO" id="GO:0003810">
    <property type="term" value="F:protein-glutamine gamma-glutamyltransferase activity"/>
    <property type="evidence" value="ECO:0007669"/>
    <property type="project" value="UniProtKB-EC"/>
</dbReference>
<evidence type="ECO:0000259" key="3">
    <source>
        <dbReference type="SMART" id="SM00460"/>
    </source>
</evidence>
<accession>A0A517NH60</accession>
<dbReference type="Proteomes" id="UP000318538">
    <property type="component" value="Chromosome"/>
</dbReference>
<reference evidence="4 5" key="1">
    <citation type="submission" date="2019-02" db="EMBL/GenBank/DDBJ databases">
        <title>Deep-cultivation of Planctomycetes and their phenomic and genomic characterization uncovers novel biology.</title>
        <authorList>
            <person name="Wiegand S."/>
            <person name="Jogler M."/>
            <person name="Boedeker C."/>
            <person name="Pinto D."/>
            <person name="Vollmers J."/>
            <person name="Rivas-Marin E."/>
            <person name="Kohn T."/>
            <person name="Peeters S.H."/>
            <person name="Heuer A."/>
            <person name="Rast P."/>
            <person name="Oberbeckmann S."/>
            <person name="Bunk B."/>
            <person name="Jeske O."/>
            <person name="Meyerdierks A."/>
            <person name="Storesund J.E."/>
            <person name="Kallscheuer N."/>
            <person name="Luecker S."/>
            <person name="Lage O.M."/>
            <person name="Pohl T."/>
            <person name="Merkel B.J."/>
            <person name="Hornburger P."/>
            <person name="Mueller R.-W."/>
            <person name="Bruemmer F."/>
            <person name="Labrenz M."/>
            <person name="Spormann A.M."/>
            <person name="Op den Camp H."/>
            <person name="Overmann J."/>
            <person name="Amann R."/>
            <person name="Jetten M.S.M."/>
            <person name="Mascher T."/>
            <person name="Medema M.H."/>
            <person name="Devos D.P."/>
            <person name="Kaster A.-K."/>
            <person name="Ovreas L."/>
            <person name="Rohde M."/>
            <person name="Galperin M.Y."/>
            <person name="Jogler C."/>
        </authorList>
    </citation>
    <scope>NUCLEOTIDE SEQUENCE [LARGE SCALE GENOMIC DNA]</scope>
    <source>
        <strain evidence="4 5">K22_7</strain>
    </source>
</reference>
<keyword evidence="2" id="KW-0812">Transmembrane</keyword>
<evidence type="ECO:0000256" key="1">
    <source>
        <dbReference type="SAM" id="MobiDB-lite"/>
    </source>
</evidence>
<dbReference type="OrthoDB" id="9804872at2"/>
<gene>
    <name evidence="4" type="primary">tgpA_3</name>
    <name evidence="4" type="ORF">K227x_48280</name>
</gene>
<dbReference type="RefSeq" id="WP_145173028.1">
    <property type="nucleotide sequence ID" value="NZ_CP036525.1"/>
</dbReference>
<feature type="transmembrane region" description="Helical" evidence="2">
    <location>
        <begin position="171"/>
        <end position="191"/>
    </location>
</feature>
<feature type="region of interest" description="Disordered" evidence="1">
    <location>
        <begin position="373"/>
        <end position="410"/>
    </location>
</feature>
<feature type="transmembrane region" description="Helical" evidence="2">
    <location>
        <begin position="87"/>
        <end position="105"/>
    </location>
</feature>
<keyword evidence="4" id="KW-0808">Transferase</keyword>
<feature type="compositionally biased region" description="Basic and acidic residues" evidence="1">
    <location>
        <begin position="401"/>
        <end position="410"/>
    </location>
</feature>
<dbReference type="EC" id="2.3.2.13" evidence="4"/>
<dbReference type="KEGG" id="rlc:K227x_48280"/>
<dbReference type="InterPro" id="IPR002931">
    <property type="entry name" value="Transglutaminase-like"/>
</dbReference>
<dbReference type="SUPFAM" id="SSF54001">
    <property type="entry name" value="Cysteine proteinases"/>
    <property type="match status" value="1"/>
</dbReference>
<feature type="compositionally biased region" description="Low complexity" evidence="1">
    <location>
        <begin position="382"/>
        <end position="400"/>
    </location>
</feature>
<keyword evidence="4" id="KW-0012">Acyltransferase</keyword>
<dbReference type="PANTHER" id="PTHR42736:SF1">
    <property type="entry name" value="PROTEIN-GLUTAMINE GAMMA-GLUTAMYLTRANSFERASE"/>
    <property type="match status" value="1"/>
</dbReference>
<protein>
    <submittedName>
        <fullName evidence="4">Protein-glutamine gamma-glutamyltransferase</fullName>
        <ecNumber evidence="4">2.3.2.13</ecNumber>
    </submittedName>
</protein>
<evidence type="ECO:0000256" key="2">
    <source>
        <dbReference type="SAM" id="Phobius"/>
    </source>
</evidence>
<feature type="transmembrane region" description="Helical" evidence="2">
    <location>
        <begin position="117"/>
        <end position="139"/>
    </location>
</feature>
<organism evidence="4 5">
    <name type="scientific">Rubripirellula lacrimiformis</name>
    <dbReference type="NCBI Taxonomy" id="1930273"/>
    <lineage>
        <taxon>Bacteria</taxon>
        <taxon>Pseudomonadati</taxon>
        <taxon>Planctomycetota</taxon>
        <taxon>Planctomycetia</taxon>
        <taxon>Pirellulales</taxon>
        <taxon>Pirellulaceae</taxon>
        <taxon>Rubripirellula</taxon>
    </lineage>
</organism>
<dbReference type="InterPro" id="IPR038765">
    <property type="entry name" value="Papain-like_cys_pep_sf"/>
</dbReference>
<feature type="region of interest" description="Disordered" evidence="1">
    <location>
        <begin position="54"/>
        <end position="80"/>
    </location>
</feature>
<sequence>MIQKQGDGRPTLWLGAVLWGLAIFLSSTFVDFPAVAGITLVMTVVVIARQFAGTSPSSGDATVHRNRRDQQSGQPGPTRTRWSRSTIWILAFLGVLVITCGTAAWRTGGRIVEGANLVSIAVDVLAHASFLIALAIWTIRPRRGHLAMLPLGMTTVLLCVAAGGVSRSLPAQTAVGLAVCLGFSIGSQVILSAKHQRGLGRHSSPASLAGRLGATTKRSLQSSQRLAPLMAALVLSLLMIVTSVVVSLTDQFLPGIQDDLRHQLQSSLDSVSDKSFVGGMRYVSGSRLGAVRKHLTDDPQGLALTAYAESSPGYLRGSVFDLYRYGRWYASGNVNFQGGQRSSTLRDVGIHSAGEGTVALKQKSRRPLKRFLISSASPRIDPSPTSDDAPPSDDGSPASSTDKRRTTVEVHNDPLRGNVVFLPLATDWIESNGTELLVSRHGTVRMGVDLAYPYVAGVMSEPPTEFLNDDRREIFLDSPSTVDTVMRSKANELCQGIPSARGKAAAISRYFQEGFEYGLNATNAPSRVDPLAYFMQTEHVAHCEFFASASVLMLRTVGVPSRYVTGYVVDEPSDDDTSKWLARNRDAHAWVEAYDDSTRRWFAVESTPGRAYQTITPERDAARARLNDSAVASGADAYQESWWSSAIGWVFSVRVTDSLLAVFRWVQVPLFVVLVYIWWTRYWRVAGGGADLVDTQSLKKLRKVDRRLRKWSLVRKPHETLYQFADRIMARAGGGEVSDPGPMADAARWYRRYADARYQGAMPPDFEWIKPADPVGS</sequence>
<name>A0A517NH60_9BACT</name>
<feature type="transmembrane region" description="Helical" evidence="2">
    <location>
        <begin position="226"/>
        <end position="248"/>
    </location>
</feature>
<keyword evidence="5" id="KW-1185">Reference proteome</keyword>
<dbReference type="Pfam" id="PF01841">
    <property type="entry name" value="Transglut_core"/>
    <property type="match status" value="1"/>
</dbReference>
<keyword evidence="2" id="KW-1133">Transmembrane helix</keyword>
<keyword evidence="2" id="KW-0472">Membrane</keyword>
<dbReference type="EMBL" id="CP036525">
    <property type="protein sequence ID" value="QDT06418.1"/>
    <property type="molecule type" value="Genomic_DNA"/>
</dbReference>
<feature type="transmembrane region" description="Helical" evidence="2">
    <location>
        <begin position="35"/>
        <end position="52"/>
    </location>
</feature>
<feature type="transmembrane region" description="Helical" evidence="2">
    <location>
        <begin position="12"/>
        <end position="29"/>
    </location>
</feature>
<feature type="domain" description="Transglutaminase-like" evidence="3">
    <location>
        <begin position="535"/>
        <end position="608"/>
    </location>
</feature>